<feature type="compositionally biased region" description="Low complexity" evidence="3">
    <location>
        <begin position="751"/>
        <end position="763"/>
    </location>
</feature>
<protein>
    <submittedName>
        <fullName evidence="7">RHS repeat-associated protein</fullName>
    </submittedName>
</protein>
<dbReference type="NCBIfam" id="TIGR01643">
    <property type="entry name" value="YD_repeat_2x"/>
    <property type="match status" value="8"/>
</dbReference>
<dbReference type="InterPro" id="IPR022385">
    <property type="entry name" value="Rhs_assc_core"/>
</dbReference>
<feature type="compositionally biased region" description="Basic and acidic residues" evidence="3">
    <location>
        <begin position="736"/>
        <end position="746"/>
    </location>
</feature>
<feature type="domain" description="Putative T7SS secretion signal" evidence="5">
    <location>
        <begin position="15"/>
        <end position="243"/>
    </location>
</feature>
<feature type="compositionally biased region" description="Polar residues" evidence="3">
    <location>
        <begin position="587"/>
        <end position="597"/>
    </location>
</feature>
<dbReference type="STRING" id="1210063.GCA_001612665_04223"/>
<dbReference type="Pfam" id="PF20148">
    <property type="entry name" value="DUF6531"/>
    <property type="match status" value="1"/>
</dbReference>
<feature type="compositionally biased region" description="Polar residues" evidence="3">
    <location>
        <begin position="719"/>
        <end position="735"/>
    </location>
</feature>
<keyword evidence="8" id="KW-1185">Reference proteome</keyword>
<dbReference type="InterPro" id="IPR049082">
    <property type="entry name" value="T7SS_signal"/>
</dbReference>
<dbReference type="InterPro" id="IPR050708">
    <property type="entry name" value="T6SS_VgrG/RHS"/>
</dbReference>
<dbReference type="InterPro" id="IPR045351">
    <property type="entry name" value="DUF6531"/>
</dbReference>
<dbReference type="InterPro" id="IPR031325">
    <property type="entry name" value="RHS_repeat"/>
</dbReference>
<feature type="coiled-coil region" evidence="2">
    <location>
        <begin position="144"/>
        <end position="171"/>
    </location>
</feature>
<feature type="region of interest" description="Disordered" evidence="3">
    <location>
        <begin position="1709"/>
        <end position="1729"/>
    </location>
</feature>
<dbReference type="InterPro" id="IPR056823">
    <property type="entry name" value="TEN-like_YD-shell"/>
</dbReference>
<feature type="compositionally biased region" description="Basic and acidic residues" evidence="3">
    <location>
        <begin position="563"/>
        <end position="581"/>
    </location>
</feature>
<dbReference type="Pfam" id="PF05593">
    <property type="entry name" value="RHS_repeat"/>
    <property type="match status" value="3"/>
</dbReference>
<reference evidence="7 8" key="1">
    <citation type="submission" date="2019-03" db="EMBL/GenBank/DDBJ databases">
        <title>Genomic Encyclopedia of Type Strains, Phase IV (KMG-IV): sequencing the most valuable type-strain genomes for metagenomic binning, comparative biology and taxonomic classification.</title>
        <authorList>
            <person name="Goeker M."/>
        </authorList>
    </citation>
    <scope>NUCLEOTIDE SEQUENCE [LARGE SCALE GENOMIC DNA]</scope>
    <source>
        <strain evidence="7 8">DSM 44684</strain>
    </source>
</reference>
<evidence type="ECO:0000256" key="2">
    <source>
        <dbReference type="SAM" id="Coils"/>
    </source>
</evidence>
<comment type="caution">
    <text evidence="7">The sequence shown here is derived from an EMBL/GenBank/DDBJ whole genome shotgun (WGS) entry which is preliminary data.</text>
</comment>
<evidence type="ECO:0000313" key="8">
    <source>
        <dbReference type="Proteomes" id="UP000294856"/>
    </source>
</evidence>
<feature type="compositionally biased region" description="Basic and acidic residues" evidence="3">
    <location>
        <begin position="651"/>
        <end position="668"/>
    </location>
</feature>
<accession>A0A4R1FPD9</accession>
<dbReference type="InterPro" id="IPR006530">
    <property type="entry name" value="YD"/>
</dbReference>
<dbReference type="Gene3D" id="2.180.10.10">
    <property type="entry name" value="RHS repeat-associated core"/>
    <property type="match status" value="3"/>
</dbReference>
<feature type="compositionally biased region" description="Basic and acidic residues" evidence="3">
    <location>
        <begin position="788"/>
        <end position="901"/>
    </location>
</feature>
<dbReference type="NCBIfam" id="TIGR03696">
    <property type="entry name" value="Rhs_assc_core"/>
    <property type="match status" value="1"/>
</dbReference>
<feature type="region of interest" description="Disordered" evidence="3">
    <location>
        <begin position="366"/>
        <end position="912"/>
    </location>
</feature>
<feature type="compositionally biased region" description="Polar residues" evidence="3">
    <location>
        <begin position="606"/>
        <end position="627"/>
    </location>
</feature>
<dbReference type="RefSeq" id="WP_067453697.1">
    <property type="nucleotide sequence ID" value="NZ_SMFR01000003.1"/>
</dbReference>
<sequence>MGLGDFIDKVGSAIEDGVEDLAEGAGQVIDDGLDVVADAAGYVGLDSVDNALDDLGDNIASATGGDVEEEELGQTEDPKELILGEPAEIGSAAETLKKMAAAIESTGQALQKIDAADWTGQGADAFNQVYDKQPKLWFEGGDAMAAAAGAMEAWQNEVKAAQDKAATAVERWKAAHAEEVRQKNWWNSLTGKEQRQNPLVDTWTTLRNDAREILRGARVQRDNGASIANGALSAATEKAPKEPPFTERWIANISDLGGVLEHGALNFSAGLLTSLTGLAQFVRQVNPTDIYNITHPADYAKGLSDLGTGLVVAVADPGAAVSAIVKDARANPFEFVGALTGDALLTAATGGGGSAKVAISALKKATKAGRRLPDGGSGPSPHRPTGDGAPTRQSDPAGRTDPAGQTDQRRGAGLPDSDRGPTPEGRTVEGAPQRDAPTRRTEDTDDGSSPTPNHTEQRRSEPTAQYDRDQPSPTTEATSSTPDPEPPRPSEPTQTPDRTPDADPQTSRPEPRPEAAGTSNPDSTPTQRTDPTPAQQTDHTPTQRTDPTPAQQTDHTPSQRIDPTPDQHTDRTPTQHTDHTQPPRTDPASTHHTNPDSPATPHGDSPRSQADPGTTSHSDQDTAPTQHSDPDRTSREDGSASETRVNPIADRAPHTDDARSDVDSRPTAHADPTPQTPSPTTPAAGWQPGHSINPDNGPTHRPTPDAHPARPHPGATPAGPSQTPHSPRVDSTPQRPQHDPGTEPHRAPVSPRAGAAPDPAGRANGHSPLTAGPHPDSPTRSTPGHTPTRADAESPSRAHPESDGRGPDHNPDKPRDRADGRSPEPEQAPKDCTPERDSATPTDRTPDSKADPDSPTDRTPDRDHDPDSDRERPSAQDRADADRDANEHARESGAESDRTPDQKTCSTDPVDISTGEFLLPETDLDLPAVLPLTLQRAHHSNFRFGRWFGPSWSSTLDARIVVEDAGVTFIGENAVMLAYPHAEVGVAVHPHTEGQQWSLTRTDTGGYRIWDQRREVIWHFAPESGLDGIEARYGNYAVSAVTDRHHNRIRFHYDSEGVPVEVSHSGGYRVRIETDRARITGLSLIEDDPDLGEFATPIMEFAYTGPDLISVTDAVGSTTRYTYDAAHRMTSWIDSNGNQMINSYDESGRVAFQRGTAGILNCDYDYRHLPDGVGRLTAVTDSLGATTSHGFDRELQLRDLVDPVGGHTHFDYNADRRPLTIRGPDGATTRYRYNGAGDPTAIIRPDGSATEIEYFWRNRPATMVFPDGSISRREWSTTGDLAAVIGAVDDDRTEFTYHSNGALAAVVEPDGTRTAIEVNAAGLPLRVTEPDGAVTHFQRDAAGRPTRITDCLGAVTRYDWAPTGNLLRRTDPDGHSESWTYDGEGNILTHTDRAGGLTRFSYGTFDLPRSRIDPDGSITRYTWDTERRLLAVHNPIGQRWTYEYDRAGRLIAEADYNGATTRYTLDVAGRLAAIASATGTTRHLRHDSLGRVTEITTDDDWIRYTHDPAGRVLSAVNGVGANTTHALEFAYDTAGSLASQQLDEQPPMLFEHDDRGHRTRRTAPSGAVSRWHHDFLGRMDRLSADDHDITFGYDPVGRLTSWRIGELAVTRGHSGFGQLADQEVTAFPPHVVSLESGSTTRPAPHRLRRDEFTYRPDGYLTTHTVARAQSELVHRDYRLDAVGRITAVSTNGTPTERYAYDALSNIVDSSTPSAETSQASPTAPPEVGRREYRDNRLVRDGRTRFHYDSAGRLIRKTTVRLSRKPDVWHYRYNAFDQLTDVWTPDHQWWQYTYDALGRRTTKQQLTTDGAVIERVDYVWDGLHLIEQATRATTIRWQYQPGSHVPLTQSSDGAAIDREFYAIITDLVGAPAELIDPSTARPVATAGADLWGRTTWYGKASSPLRFPGQIHDPETGLHYNMFRYYNPDTGQYLTSDPLGLAPAPNPYAYTTNPLRFIDPLGLTPTACERFENFRRQVTPDELYNAPAPYEHGREGHAWDKHMVSREVQASILNNPDRIFSGTYRGTDHITGEPYTRQVDIYFRAGQRDTTNSLGSVVITEAGNKRSVITAYGLIDGRPSIRKRPVNADKVWAHDPDYVEIRRRGDDIDEVVFPDRASWEGNDWQ</sequence>
<dbReference type="PRINTS" id="PR00394">
    <property type="entry name" value="RHSPROTEIN"/>
</dbReference>
<evidence type="ECO:0000259" key="4">
    <source>
        <dbReference type="Pfam" id="PF20148"/>
    </source>
</evidence>
<feature type="compositionally biased region" description="Polar residues" evidence="3">
    <location>
        <begin position="1709"/>
        <end position="1721"/>
    </location>
</feature>
<organism evidence="7 8">
    <name type="scientific">Nocardia alba</name>
    <dbReference type="NCBI Taxonomy" id="225051"/>
    <lineage>
        <taxon>Bacteria</taxon>
        <taxon>Bacillati</taxon>
        <taxon>Actinomycetota</taxon>
        <taxon>Actinomycetes</taxon>
        <taxon>Mycobacteriales</taxon>
        <taxon>Nocardiaceae</taxon>
        <taxon>Nocardia</taxon>
    </lineage>
</organism>
<feature type="compositionally biased region" description="Polar residues" evidence="3">
    <location>
        <begin position="517"/>
        <end position="561"/>
    </location>
</feature>
<feature type="compositionally biased region" description="Basic and acidic residues" evidence="3">
    <location>
        <begin position="628"/>
        <end position="638"/>
    </location>
</feature>
<evidence type="ECO:0000256" key="1">
    <source>
        <dbReference type="ARBA" id="ARBA00022737"/>
    </source>
</evidence>
<dbReference type="SUPFAM" id="SSF69322">
    <property type="entry name" value="Tricorn protease domain 2"/>
    <property type="match status" value="1"/>
</dbReference>
<gene>
    <name evidence="7" type="ORF">DFR71_4307</name>
</gene>
<dbReference type="PANTHER" id="PTHR32305:SF15">
    <property type="entry name" value="PROTEIN RHSA-RELATED"/>
    <property type="match status" value="1"/>
</dbReference>
<keyword evidence="2" id="KW-0175">Coiled coil</keyword>
<name>A0A4R1FPD9_9NOCA</name>
<feature type="domain" description="DUF6531" evidence="4">
    <location>
        <begin position="908"/>
        <end position="973"/>
    </location>
</feature>
<evidence type="ECO:0000256" key="3">
    <source>
        <dbReference type="SAM" id="MobiDB-lite"/>
    </source>
</evidence>
<dbReference type="PANTHER" id="PTHR32305">
    <property type="match status" value="1"/>
</dbReference>
<feature type="compositionally biased region" description="Low complexity" evidence="3">
    <location>
        <begin position="471"/>
        <end position="482"/>
    </location>
</feature>
<dbReference type="Pfam" id="PF21725">
    <property type="entry name" value="T7SS_signal"/>
    <property type="match status" value="1"/>
</dbReference>
<evidence type="ECO:0000259" key="5">
    <source>
        <dbReference type="Pfam" id="PF21725"/>
    </source>
</evidence>
<dbReference type="EMBL" id="SMFR01000003">
    <property type="protein sequence ID" value="TCJ95392.1"/>
    <property type="molecule type" value="Genomic_DNA"/>
</dbReference>
<keyword evidence="1" id="KW-0677">Repeat</keyword>
<feature type="domain" description="Teneurin-like YD-shell" evidence="6">
    <location>
        <begin position="1374"/>
        <end position="1540"/>
    </location>
</feature>
<dbReference type="OrthoDB" id="9765204at2"/>
<evidence type="ECO:0000259" key="6">
    <source>
        <dbReference type="Pfam" id="PF25023"/>
    </source>
</evidence>
<evidence type="ECO:0000313" key="7">
    <source>
        <dbReference type="EMBL" id="TCJ95392.1"/>
    </source>
</evidence>
<proteinExistence type="predicted"/>
<dbReference type="Proteomes" id="UP000294856">
    <property type="component" value="Unassembled WGS sequence"/>
</dbReference>
<feature type="compositionally biased region" description="Basic and acidic residues" evidence="3">
    <location>
        <begin position="455"/>
        <end position="470"/>
    </location>
</feature>
<dbReference type="Pfam" id="PF25023">
    <property type="entry name" value="TEN_YD-shell"/>
    <property type="match status" value="2"/>
</dbReference>
<feature type="domain" description="Teneurin-like YD-shell" evidence="6">
    <location>
        <begin position="1651"/>
        <end position="1935"/>
    </location>
</feature>